<keyword evidence="7" id="KW-1185">Reference proteome</keyword>
<keyword evidence="4" id="KW-0862">Zinc</keyword>
<evidence type="ECO:0000256" key="1">
    <source>
        <dbReference type="ARBA" id="ARBA00022723"/>
    </source>
</evidence>
<reference evidence="6" key="2">
    <citation type="submission" date="2020-05" db="UniProtKB">
        <authorList>
            <consortium name="EnsemblMetazoa"/>
        </authorList>
    </citation>
    <scope>IDENTIFICATION</scope>
    <source>
        <strain evidence="6">LVP_AGWG</strain>
    </source>
</reference>
<evidence type="ECO:0000313" key="6">
    <source>
        <dbReference type="EnsemblMetazoa" id="AAEL027551-PA"/>
    </source>
</evidence>
<dbReference type="Pfam" id="PF13912">
    <property type="entry name" value="zf-C2H2_6"/>
    <property type="match status" value="1"/>
</dbReference>
<protein>
    <submittedName>
        <fullName evidence="6">Uncharacterized protein</fullName>
    </submittedName>
</protein>
<gene>
    <name evidence="6" type="primary">5569873</name>
</gene>
<keyword evidence="3" id="KW-0863">Zinc-finger</keyword>
<dbReference type="InterPro" id="IPR013087">
    <property type="entry name" value="Znf_C2H2_type"/>
</dbReference>
<feature type="compositionally biased region" description="Low complexity" evidence="5">
    <location>
        <begin position="155"/>
        <end position="171"/>
    </location>
</feature>
<feature type="compositionally biased region" description="Acidic residues" evidence="5">
    <location>
        <begin position="1038"/>
        <end position="1048"/>
    </location>
</feature>
<keyword evidence="2" id="KW-0677">Repeat</keyword>
<feature type="region of interest" description="Disordered" evidence="5">
    <location>
        <begin position="1009"/>
        <end position="1048"/>
    </location>
</feature>
<dbReference type="InterPro" id="IPR012934">
    <property type="entry name" value="Znf_AD"/>
</dbReference>
<evidence type="ECO:0000256" key="4">
    <source>
        <dbReference type="ARBA" id="ARBA00022833"/>
    </source>
</evidence>
<accession>A0A6I8TVN7</accession>
<feature type="region of interest" description="Disordered" evidence="5">
    <location>
        <begin position="311"/>
        <end position="337"/>
    </location>
</feature>
<dbReference type="Pfam" id="PF07776">
    <property type="entry name" value="zf-AD"/>
    <property type="match status" value="1"/>
</dbReference>
<feature type="region of interest" description="Disordered" evidence="5">
    <location>
        <begin position="150"/>
        <end position="203"/>
    </location>
</feature>
<dbReference type="EnsemblMetazoa" id="AAEL027551-RA">
    <property type="protein sequence ID" value="AAEL027551-PA"/>
    <property type="gene ID" value="AAEL027551"/>
</dbReference>
<dbReference type="GO" id="GO:0000977">
    <property type="term" value="F:RNA polymerase II transcription regulatory region sequence-specific DNA binding"/>
    <property type="evidence" value="ECO:0007669"/>
    <property type="project" value="TreeGrafter"/>
</dbReference>
<dbReference type="SMART" id="SM00868">
    <property type="entry name" value="zf-AD"/>
    <property type="match status" value="1"/>
</dbReference>
<reference evidence="6 7" key="1">
    <citation type="submission" date="2017-06" db="EMBL/GenBank/DDBJ databases">
        <title>Aedes aegypti genome working group (AGWG) sequencing and assembly.</title>
        <authorList>
            <consortium name="Aedes aegypti Genome Working Group (AGWG)"/>
            <person name="Matthews B.J."/>
        </authorList>
    </citation>
    <scope>NUCLEOTIDE SEQUENCE [LARGE SCALE GENOMIC DNA]</scope>
    <source>
        <strain evidence="6 7">LVP_AGWG</strain>
    </source>
</reference>
<dbReference type="PROSITE" id="PS00028">
    <property type="entry name" value="ZINC_FINGER_C2H2_1"/>
    <property type="match status" value="15"/>
</dbReference>
<dbReference type="Proteomes" id="UP000008820">
    <property type="component" value="Chromosome 2"/>
</dbReference>
<evidence type="ECO:0000256" key="5">
    <source>
        <dbReference type="SAM" id="MobiDB-lite"/>
    </source>
</evidence>
<dbReference type="FunCoup" id="A0A6I8TVN7">
    <property type="interactions" value="600"/>
</dbReference>
<feature type="compositionally biased region" description="Basic and acidic residues" evidence="5">
    <location>
        <begin position="388"/>
        <end position="400"/>
    </location>
</feature>
<dbReference type="AlphaFoldDB" id="A0A6I8TVN7"/>
<keyword evidence="1" id="KW-0479">Metal-binding</keyword>
<sequence length="1048" mass="119457">MEVGNEEADIPTTLQQLCRLCLGDESLEDIFSQDDLHEWISDFLSIMVCVDDKISKSICFCCRTRLTEFRNFQQQCLEVQDVLQGEMTAILNEKALQLIVADPESDVPQVENLPVEWEMVPVTSHQVLPPESKEKSDLPEKPVEWEDVIPEAQESSSNVVSDVSKSDVSTVETASPHKEEVPKSKKLPASDKPSQKAATPTTHQAVTYKCEVCPKEYQTKRQLSNHRSTHIKRYACAICSKAFFRPFRLKNHMKTHNKPGSVQPTAESVAPIAVSVAPITESVGSIAESVALIVKSVAPITESVAPIEGIEEPSANNQTDKVSEHIEETSTQSTAEEIESTTVASHDIRAIKVEELMIEDLEIDEHEPISETAHVSTEATTTSTEVAESAKADKSKEKQPKGSPAKTAKSSGLECADCGKQFVSRKQYRGHRWFVHSPKTHICSVCGKGYVSAGRLAVHQKCHRGQEPRPHIVIPPSSETIQIADGDQTSIIHINRDESVQCEVCGKKYSDKKRLNVHRRIIHGSAKHVCPICSRSFNIRECMIKHMLIHRETRKSIYQPNEEIFDDPLHGPRVHTCSICKESFVQLRGLEAHKATHGRTKDHLKQKLDRIRCKSKQVTITQGDKSYEMFECPQCHKYVSTRRQLFDHRKRVHKPRKYACPICGKPFVTRQDMYMHIKSHDNTSRRKRDNLRNQDGLFICEICDRVLGSKCTLVSHLRLVHGNRRYVCSYDHCKKKFMTNYDMKKHMLVHNPDNKSMFQCHLCICRFITKSKLVNHLQWHERKEKLREKLSMDKPQREVHEVQVNANDSVVVTVFDVDASEIDQMPSSEDKVEDFLQKKCRWIDDSGGKPTVVEVRYGTVQDSEGRIKKGCEAIPTQACTVCDQQIQVSLMEGHLNRHAGIRPYKCEKGCKDAYFYCQLLLRTHHTRAHGNLPSQCNICHKVYPSRLRMRSHQREVHEKIHVCMNCPQIFDSSASLKKHIETANHTKRYPCPKCNSSFDRQYQLNKHLKKHEDAAEGDKPMEVEDSIEVEEVKIESRVDEDEEMPSKA</sequence>
<dbReference type="GO" id="GO:0008270">
    <property type="term" value="F:zinc ion binding"/>
    <property type="evidence" value="ECO:0007669"/>
    <property type="project" value="UniProtKB-UniRule"/>
</dbReference>
<feature type="compositionally biased region" description="Basic and acidic residues" evidence="5">
    <location>
        <begin position="1010"/>
        <end position="1022"/>
    </location>
</feature>
<dbReference type="GO" id="GO:0005634">
    <property type="term" value="C:nucleus"/>
    <property type="evidence" value="ECO:0007669"/>
    <property type="project" value="InterPro"/>
</dbReference>
<dbReference type="SMART" id="SM00355">
    <property type="entry name" value="ZnF_C2H2"/>
    <property type="match status" value="17"/>
</dbReference>
<evidence type="ECO:0000313" key="7">
    <source>
        <dbReference type="Proteomes" id="UP000008820"/>
    </source>
</evidence>
<name>A0A6I8TVN7_AEDAE</name>
<dbReference type="PANTHER" id="PTHR24409">
    <property type="entry name" value="ZINC FINGER PROTEIN 142"/>
    <property type="match status" value="1"/>
</dbReference>
<feature type="compositionally biased region" description="Low complexity" evidence="5">
    <location>
        <begin position="370"/>
        <end position="387"/>
    </location>
</feature>
<dbReference type="Pfam" id="PF00096">
    <property type="entry name" value="zf-C2H2"/>
    <property type="match status" value="4"/>
</dbReference>
<evidence type="ECO:0000256" key="2">
    <source>
        <dbReference type="ARBA" id="ARBA00022737"/>
    </source>
</evidence>
<dbReference type="InterPro" id="IPR036236">
    <property type="entry name" value="Znf_C2H2_sf"/>
</dbReference>
<dbReference type="PROSITE" id="PS51915">
    <property type="entry name" value="ZAD"/>
    <property type="match status" value="1"/>
</dbReference>
<dbReference type="InParanoid" id="A0A6I8TVN7"/>
<dbReference type="Gene3D" id="3.40.1800.20">
    <property type="match status" value="1"/>
</dbReference>
<evidence type="ECO:0000256" key="3">
    <source>
        <dbReference type="ARBA" id="ARBA00022771"/>
    </source>
</evidence>
<organism evidence="6 7">
    <name type="scientific">Aedes aegypti</name>
    <name type="common">Yellowfever mosquito</name>
    <name type="synonym">Culex aegypti</name>
    <dbReference type="NCBI Taxonomy" id="7159"/>
    <lineage>
        <taxon>Eukaryota</taxon>
        <taxon>Metazoa</taxon>
        <taxon>Ecdysozoa</taxon>
        <taxon>Arthropoda</taxon>
        <taxon>Hexapoda</taxon>
        <taxon>Insecta</taxon>
        <taxon>Pterygota</taxon>
        <taxon>Neoptera</taxon>
        <taxon>Endopterygota</taxon>
        <taxon>Diptera</taxon>
        <taxon>Nematocera</taxon>
        <taxon>Culicoidea</taxon>
        <taxon>Culicidae</taxon>
        <taxon>Culicinae</taxon>
        <taxon>Aedini</taxon>
        <taxon>Aedes</taxon>
        <taxon>Stegomyia</taxon>
    </lineage>
</organism>
<dbReference type="SUPFAM" id="SSF57667">
    <property type="entry name" value="beta-beta-alpha zinc fingers"/>
    <property type="match status" value="7"/>
</dbReference>
<dbReference type="Pfam" id="PF13894">
    <property type="entry name" value="zf-C2H2_4"/>
    <property type="match status" value="1"/>
</dbReference>
<dbReference type="GO" id="GO:0000981">
    <property type="term" value="F:DNA-binding transcription factor activity, RNA polymerase II-specific"/>
    <property type="evidence" value="ECO:0007669"/>
    <property type="project" value="TreeGrafter"/>
</dbReference>
<dbReference type="PROSITE" id="PS50157">
    <property type="entry name" value="ZINC_FINGER_C2H2_2"/>
    <property type="match status" value="15"/>
</dbReference>
<dbReference type="SUPFAM" id="SSF57716">
    <property type="entry name" value="Glucocorticoid receptor-like (DNA-binding domain)"/>
    <property type="match status" value="1"/>
</dbReference>
<dbReference type="Gene3D" id="3.30.160.60">
    <property type="entry name" value="Classic Zinc Finger"/>
    <property type="match status" value="8"/>
</dbReference>
<dbReference type="PANTHER" id="PTHR24409:SF295">
    <property type="entry name" value="AZ2-RELATED"/>
    <property type="match status" value="1"/>
</dbReference>
<dbReference type="OrthoDB" id="8823111at2759"/>
<feature type="region of interest" description="Disordered" evidence="5">
    <location>
        <begin position="363"/>
        <end position="411"/>
    </location>
</feature>
<proteinExistence type="predicted"/>